<dbReference type="GO" id="GO:0047756">
    <property type="term" value="F:chondroitin 4-sulfotransferase activity"/>
    <property type="evidence" value="ECO:0007669"/>
    <property type="project" value="InterPro"/>
</dbReference>
<evidence type="ECO:0000313" key="1">
    <source>
        <dbReference type="EMBL" id="KHJ94467.1"/>
    </source>
</evidence>
<dbReference type="PANTHER" id="PTHR22900:SF5">
    <property type="entry name" value="PROTEIN CBG14245"/>
    <property type="match status" value="1"/>
</dbReference>
<proteinExistence type="predicted"/>
<dbReference type="InterPro" id="IPR005331">
    <property type="entry name" value="Sulfotransferase"/>
</dbReference>
<accession>A0A0B1TF58</accession>
<dbReference type="AlphaFoldDB" id="A0A0B1TF58"/>
<evidence type="ECO:0008006" key="3">
    <source>
        <dbReference type="Google" id="ProtNLM"/>
    </source>
</evidence>
<dbReference type="GO" id="GO:1902884">
    <property type="term" value="P:positive regulation of response to oxidative stress"/>
    <property type="evidence" value="ECO:0007669"/>
    <property type="project" value="InterPro"/>
</dbReference>
<organism evidence="1 2">
    <name type="scientific">Oesophagostomum dentatum</name>
    <name type="common">Nodular worm</name>
    <dbReference type="NCBI Taxonomy" id="61180"/>
    <lineage>
        <taxon>Eukaryota</taxon>
        <taxon>Metazoa</taxon>
        <taxon>Ecdysozoa</taxon>
        <taxon>Nematoda</taxon>
        <taxon>Chromadorea</taxon>
        <taxon>Rhabditida</taxon>
        <taxon>Rhabditina</taxon>
        <taxon>Rhabditomorpha</taxon>
        <taxon>Strongyloidea</taxon>
        <taxon>Strongylidae</taxon>
        <taxon>Oesophagostomum</taxon>
    </lineage>
</organism>
<protein>
    <recommendedName>
        <fullName evidence="3">Sulfotransferase domain-containing protein</fullName>
    </recommendedName>
</protein>
<reference evidence="1 2" key="1">
    <citation type="submission" date="2014-03" db="EMBL/GenBank/DDBJ databases">
        <title>Draft genome of the hookworm Oesophagostomum dentatum.</title>
        <authorList>
            <person name="Mitreva M."/>
        </authorList>
    </citation>
    <scope>NUCLEOTIDE SEQUENCE [LARGE SCALE GENOMIC DNA]</scope>
    <source>
        <strain evidence="1 2">OD-Hann</strain>
    </source>
</reference>
<keyword evidence="2" id="KW-1185">Reference proteome</keyword>
<name>A0A0B1TF58_OESDE</name>
<dbReference type="InterPro" id="IPR007669">
    <property type="entry name" value="Chst-1-like"/>
</dbReference>
<dbReference type="OrthoDB" id="408912at2759"/>
<dbReference type="EMBL" id="KN550315">
    <property type="protein sequence ID" value="KHJ94467.1"/>
    <property type="molecule type" value="Genomic_DNA"/>
</dbReference>
<sequence>MQLCSDGRDKINTFREATKLLAENPVIFSVVRDPVDRFLSGYVNKCVQENDRPEEAKCFGCHEDLQCFFEQLRERLIASYDPSSNFTDHEFFYMRHFAPMTWYCNLKESINQMRFIQFDQHYRWKLAADIDEVLRSAGVPSKQREYVRQQVYQELPVHSTANNTKRREVELALSDPKIADLFIEIYYYDFIVFDFKFPLIKV</sequence>
<evidence type="ECO:0000313" key="2">
    <source>
        <dbReference type="Proteomes" id="UP000053660"/>
    </source>
</evidence>
<dbReference type="GO" id="GO:0050650">
    <property type="term" value="P:chondroitin sulfate proteoglycan biosynthetic process"/>
    <property type="evidence" value="ECO:0007669"/>
    <property type="project" value="InterPro"/>
</dbReference>
<gene>
    <name evidence="1" type="ORF">OESDEN_05603</name>
</gene>
<dbReference type="GO" id="GO:0016020">
    <property type="term" value="C:membrane"/>
    <property type="evidence" value="ECO:0007669"/>
    <property type="project" value="InterPro"/>
</dbReference>
<dbReference type="Pfam" id="PF03567">
    <property type="entry name" value="Sulfotransfer_2"/>
    <property type="match status" value="1"/>
</dbReference>
<dbReference type="PANTHER" id="PTHR22900">
    <property type="entry name" value="PROTEIN CBG14245-RELATED"/>
    <property type="match status" value="1"/>
</dbReference>
<dbReference type="Proteomes" id="UP000053660">
    <property type="component" value="Unassembled WGS sequence"/>
</dbReference>